<dbReference type="SUPFAM" id="SSF56112">
    <property type="entry name" value="Protein kinase-like (PK-like)"/>
    <property type="match status" value="1"/>
</dbReference>
<evidence type="ECO:0000259" key="9">
    <source>
        <dbReference type="PROSITE" id="PS50011"/>
    </source>
</evidence>
<dbReference type="SUPFAM" id="SSF52058">
    <property type="entry name" value="L domain-like"/>
    <property type="match status" value="1"/>
</dbReference>
<evidence type="ECO:0000256" key="1">
    <source>
        <dbReference type="ARBA" id="ARBA00022614"/>
    </source>
</evidence>
<dbReference type="InterPro" id="IPR001245">
    <property type="entry name" value="Ser-Thr/Tyr_kinase_cat_dom"/>
</dbReference>
<dbReference type="GO" id="GO:0012505">
    <property type="term" value="C:endomembrane system"/>
    <property type="evidence" value="ECO:0007669"/>
    <property type="project" value="UniProtKB-SubCell"/>
</dbReference>
<keyword evidence="11" id="KW-1185">Reference proteome</keyword>
<accession>A0A9D4Z8P2</accession>
<dbReference type="Pfam" id="PF08263">
    <property type="entry name" value="LRRNT_2"/>
    <property type="match status" value="1"/>
</dbReference>
<evidence type="ECO:0000256" key="8">
    <source>
        <dbReference type="SAM" id="SignalP"/>
    </source>
</evidence>
<dbReference type="GO" id="GO:0005524">
    <property type="term" value="F:ATP binding"/>
    <property type="evidence" value="ECO:0007669"/>
    <property type="project" value="InterPro"/>
</dbReference>
<dbReference type="InterPro" id="IPR032675">
    <property type="entry name" value="LRR_dom_sf"/>
</dbReference>
<comment type="caution">
    <text evidence="10">The sequence shown here is derived from an EMBL/GenBank/DDBJ whole genome shotgun (WGS) entry which is preliminary data.</text>
</comment>
<dbReference type="GO" id="GO:0004672">
    <property type="term" value="F:protein kinase activity"/>
    <property type="evidence" value="ECO:0007669"/>
    <property type="project" value="InterPro"/>
</dbReference>
<name>A0A9D4Z8P2_ADICA</name>
<evidence type="ECO:0000256" key="3">
    <source>
        <dbReference type="ARBA" id="ARBA00022729"/>
    </source>
</evidence>
<reference evidence="10" key="1">
    <citation type="submission" date="2021-01" db="EMBL/GenBank/DDBJ databases">
        <title>Adiantum capillus-veneris genome.</title>
        <authorList>
            <person name="Fang Y."/>
            <person name="Liao Q."/>
        </authorList>
    </citation>
    <scope>NUCLEOTIDE SEQUENCE</scope>
    <source>
        <strain evidence="10">H3</strain>
        <tissue evidence="10">Leaf</tissue>
    </source>
</reference>
<dbReference type="InterPro" id="IPR001611">
    <property type="entry name" value="Leu-rich_rpt"/>
</dbReference>
<dbReference type="PANTHER" id="PTHR46084:SF19">
    <property type="entry name" value="PROTEIN KINASE DOMAIN-CONTAINING PROTEIN"/>
    <property type="match status" value="1"/>
</dbReference>
<organism evidence="10 11">
    <name type="scientific">Adiantum capillus-veneris</name>
    <name type="common">Maidenhair fern</name>
    <dbReference type="NCBI Taxonomy" id="13818"/>
    <lineage>
        <taxon>Eukaryota</taxon>
        <taxon>Viridiplantae</taxon>
        <taxon>Streptophyta</taxon>
        <taxon>Embryophyta</taxon>
        <taxon>Tracheophyta</taxon>
        <taxon>Polypodiopsida</taxon>
        <taxon>Polypodiidae</taxon>
        <taxon>Polypodiales</taxon>
        <taxon>Pteridineae</taxon>
        <taxon>Pteridaceae</taxon>
        <taxon>Vittarioideae</taxon>
        <taxon>Adiantum</taxon>
    </lineage>
</organism>
<evidence type="ECO:0000256" key="5">
    <source>
        <dbReference type="ARBA" id="ARBA00022989"/>
    </source>
</evidence>
<keyword evidence="6" id="KW-0472">Membrane</keyword>
<protein>
    <recommendedName>
        <fullName evidence="9">Protein kinase domain-containing protein</fullName>
    </recommendedName>
</protein>
<feature type="domain" description="Protein kinase" evidence="9">
    <location>
        <begin position="341"/>
        <end position="611"/>
    </location>
</feature>
<dbReference type="FunFam" id="3.30.200.20:FF:000489">
    <property type="entry name" value="Inactive receptor-like serine/threonine-protein kinase"/>
    <property type="match status" value="1"/>
</dbReference>
<dbReference type="EMBL" id="JABFUD020000021">
    <property type="protein sequence ID" value="KAI5063761.1"/>
    <property type="molecule type" value="Genomic_DNA"/>
</dbReference>
<dbReference type="Proteomes" id="UP000886520">
    <property type="component" value="Chromosome 21"/>
</dbReference>
<feature type="chain" id="PRO_5038780950" description="Protein kinase domain-containing protein" evidence="8">
    <location>
        <begin position="23"/>
        <end position="636"/>
    </location>
</feature>
<dbReference type="AlphaFoldDB" id="A0A9D4Z8P2"/>
<dbReference type="PANTHER" id="PTHR46084">
    <property type="entry name" value="PROTEIN MALE DISCOVERER 2"/>
    <property type="match status" value="1"/>
</dbReference>
<dbReference type="InterPro" id="IPR000719">
    <property type="entry name" value="Prot_kinase_dom"/>
</dbReference>
<dbReference type="FunFam" id="3.80.10.10:FF:000400">
    <property type="entry name" value="Nuclear pore complex protein NUP107"/>
    <property type="match status" value="1"/>
</dbReference>
<evidence type="ECO:0000256" key="6">
    <source>
        <dbReference type="ARBA" id="ARBA00023136"/>
    </source>
</evidence>
<dbReference type="InterPro" id="IPR003591">
    <property type="entry name" value="Leu-rich_rpt_typical-subtyp"/>
</dbReference>
<evidence type="ECO:0000256" key="4">
    <source>
        <dbReference type="ARBA" id="ARBA00022737"/>
    </source>
</evidence>
<feature type="signal peptide" evidence="8">
    <location>
        <begin position="1"/>
        <end position="22"/>
    </location>
</feature>
<dbReference type="InterPro" id="IPR013210">
    <property type="entry name" value="LRR_N_plant-typ"/>
</dbReference>
<keyword evidence="3 8" id="KW-0732">Signal</keyword>
<keyword evidence="4" id="KW-0677">Repeat</keyword>
<sequence length="636" mass="70534">MQIASCTFIAVLWIAWLPFCFSLSREGSILFNFSRNFHADTLGAFHGWNDTDETPCGWSGIICNGGHVKIVNLSYQHLAGPLDPQLVQISTIQILLLAGNRLNGSIPKQLGNLRELTILDLSHNRFTERIPPDIGNASNLTKLYLNNNTLQGNIPAELGSLRRLRELRLDRNQLSGCVPGVSKEHFTKLMHLESPGRPNKTQQNGLCSLTNLEVANFAFNYLTGPLPLCLHGSSLSFQENCFNSKLPRQRPAEQCGHSKAIQSSYDSENHEQRSRWNGHLQSALVAGAFICLLLLLGAFFRYRRGAAPVSPSKSGYFDVVHKAVATGIPTLSRTELEIACEDFSNIIGTSQSGVIFKGTLSDGTEIAVTKVQTSSWSKDLELYFRYKVDRLASINHKHVVKLLGYCSEDEPLTRMLICEYTPNGTLFDLLHNCDAEQLDWNARMRIIMGVAYGLEYLHHNLSPPAGYSKFDSSSVYLTEDNAAKLAGFDVGKPPFHKRSKGKPYAGEPLSGFDGLERNFQDFEANVFGFGVLLLELISGRPPYSKEQGSIIDWAADYLGNPDVISYMVDPILRFFNYNQLESLCEITHLCVGADSNRPSMKVVTSMLETALGITSEAACPKQSPLLWAELAILTQM</sequence>
<gene>
    <name evidence="10" type="ORF">GOP47_0022308</name>
</gene>
<dbReference type="InterPro" id="IPR011009">
    <property type="entry name" value="Kinase-like_dom_sf"/>
</dbReference>
<comment type="subcellular location">
    <subcellularLocation>
        <location evidence="7">Endomembrane system</location>
        <topology evidence="7">Single-pass type I membrane protein</topology>
    </subcellularLocation>
</comment>
<keyword evidence="1" id="KW-0433">Leucine-rich repeat</keyword>
<dbReference type="OrthoDB" id="676979at2759"/>
<evidence type="ECO:0000256" key="7">
    <source>
        <dbReference type="ARBA" id="ARBA00046288"/>
    </source>
</evidence>
<evidence type="ECO:0000256" key="2">
    <source>
        <dbReference type="ARBA" id="ARBA00022692"/>
    </source>
</evidence>
<dbReference type="SMART" id="SM00369">
    <property type="entry name" value="LRR_TYP"/>
    <property type="match status" value="2"/>
</dbReference>
<dbReference type="PROSITE" id="PS50011">
    <property type="entry name" value="PROTEIN_KINASE_DOM"/>
    <property type="match status" value="1"/>
</dbReference>
<dbReference type="Gene3D" id="3.80.10.10">
    <property type="entry name" value="Ribonuclease Inhibitor"/>
    <property type="match status" value="2"/>
</dbReference>
<evidence type="ECO:0000313" key="10">
    <source>
        <dbReference type="EMBL" id="KAI5063761.1"/>
    </source>
</evidence>
<keyword evidence="2" id="KW-0812">Transmembrane</keyword>
<dbReference type="Pfam" id="PF07714">
    <property type="entry name" value="PK_Tyr_Ser-Thr"/>
    <property type="match status" value="1"/>
</dbReference>
<proteinExistence type="predicted"/>
<dbReference type="Pfam" id="PF00560">
    <property type="entry name" value="LRR_1"/>
    <property type="match status" value="3"/>
</dbReference>
<dbReference type="Gene3D" id="1.10.510.10">
    <property type="entry name" value="Transferase(Phosphotransferase) domain 1"/>
    <property type="match status" value="1"/>
</dbReference>
<dbReference type="Gene3D" id="3.30.200.20">
    <property type="entry name" value="Phosphorylase Kinase, domain 1"/>
    <property type="match status" value="1"/>
</dbReference>
<keyword evidence="5" id="KW-1133">Transmembrane helix</keyword>
<evidence type="ECO:0000313" key="11">
    <source>
        <dbReference type="Proteomes" id="UP000886520"/>
    </source>
</evidence>